<sequence length="77" mass="9161">MFDKNLLNNISMLSSDPLEMYPTINLVWARFDKYFEQVISLLFNADIMRDYYRQALVEFKEDNVQYIELRAILSGVS</sequence>
<dbReference type="SUPFAM" id="SSF51556">
    <property type="entry name" value="Metallo-dependent hydrolases"/>
    <property type="match status" value="1"/>
</dbReference>
<dbReference type="OrthoDB" id="7202371at2759"/>
<dbReference type="AlphaFoldDB" id="A0A2C9LYR5"/>
<dbReference type="KEGG" id="bgt:106073227"/>
<organism evidence="1 2">
    <name type="scientific">Biomphalaria glabrata</name>
    <name type="common">Bloodfluke planorb</name>
    <name type="synonym">Freshwater snail</name>
    <dbReference type="NCBI Taxonomy" id="6526"/>
    <lineage>
        <taxon>Eukaryota</taxon>
        <taxon>Metazoa</taxon>
        <taxon>Spiralia</taxon>
        <taxon>Lophotrochozoa</taxon>
        <taxon>Mollusca</taxon>
        <taxon>Gastropoda</taxon>
        <taxon>Heterobranchia</taxon>
        <taxon>Euthyneura</taxon>
        <taxon>Panpulmonata</taxon>
        <taxon>Hygrophila</taxon>
        <taxon>Lymnaeoidea</taxon>
        <taxon>Planorbidae</taxon>
        <taxon>Biomphalaria</taxon>
    </lineage>
</organism>
<proteinExistence type="predicted"/>
<evidence type="ECO:0000313" key="1">
    <source>
        <dbReference type="EnsemblMetazoa" id="BGLB036505-PA"/>
    </source>
</evidence>
<dbReference type="VEuPathDB" id="VectorBase:BGLAX_037750"/>
<gene>
    <name evidence="1" type="primary">106073227</name>
</gene>
<dbReference type="STRING" id="6526.A0A2C9LYR5"/>
<accession>A0A2C9LYR5</accession>
<dbReference type="InterPro" id="IPR032466">
    <property type="entry name" value="Metal_Hydrolase"/>
</dbReference>
<dbReference type="Gene3D" id="3.20.20.140">
    <property type="entry name" value="Metal-dependent hydrolases"/>
    <property type="match status" value="1"/>
</dbReference>
<dbReference type="Proteomes" id="UP000076420">
    <property type="component" value="Unassembled WGS sequence"/>
</dbReference>
<protein>
    <submittedName>
        <fullName evidence="1">Uncharacterized protein</fullName>
    </submittedName>
</protein>
<dbReference type="EnsemblMetazoa" id="BGLB036505-RA">
    <property type="protein sequence ID" value="BGLB036505-PA"/>
    <property type="gene ID" value="BGLB036505"/>
</dbReference>
<reference evidence="1" key="1">
    <citation type="submission" date="2020-05" db="UniProtKB">
        <authorList>
            <consortium name="EnsemblMetazoa"/>
        </authorList>
    </citation>
    <scope>IDENTIFICATION</scope>
    <source>
        <strain evidence="1">BB02</strain>
    </source>
</reference>
<dbReference type="VEuPathDB" id="VectorBase:BGLB036505"/>
<evidence type="ECO:0000313" key="2">
    <source>
        <dbReference type="Proteomes" id="UP000076420"/>
    </source>
</evidence>
<name>A0A2C9LYR5_BIOGL</name>